<dbReference type="OrthoDB" id="3194831at2"/>
<name>U1MRU3_9MICO</name>
<dbReference type="RefSeq" id="WP_021010203.1">
    <property type="nucleotide sequence ID" value="NZ_ASHR01000017.1"/>
</dbReference>
<dbReference type="InterPro" id="IPR036890">
    <property type="entry name" value="HATPase_C_sf"/>
</dbReference>
<dbReference type="Gene3D" id="3.30.565.10">
    <property type="entry name" value="Histidine kinase-like ATPase, C-terminal domain"/>
    <property type="match status" value="1"/>
</dbReference>
<accession>U1MRU3</accession>
<comment type="caution">
    <text evidence="2">The sequence shown here is derived from an EMBL/GenBank/DDBJ whole genome shotgun (WGS) entry which is preliminary data.</text>
</comment>
<evidence type="ECO:0000313" key="2">
    <source>
        <dbReference type="EMBL" id="ERG64671.1"/>
    </source>
</evidence>
<keyword evidence="3" id="KW-1185">Reference proteome</keyword>
<feature type="domain" description="DUF4325" evidence="1">
    <location>
        <begin position="295"/>
        <end position="349"/>
    </location>
</feature>
<evidence type="ECO:0000259" key="1">
    <source>
        <dbReference type="Pfam" id="PF14213"/>
    </source>
</evidence>
<protein>
    <recommendedName>
        <fullName evidence="1">DUF4325 domain-containing protein</fullName>
    </recommendedName>
</protein>
<dbReference type="InterPro" id="IPR025474">
    <property type="entry name" value="DUF4325"/>
</dbReference>
<dbReference type="SUPFAM" id="SSF55874">
    <property type="entry name" value="ATPase domain of HSP90 chaperone/DNA topoisomerase II/histidine kinase"/>
    <property type="match status" value="1"/>
</dbReference>
<reference evidence="2 3" key="1">
    <citation type="journal article" date="2013" name="Genome Announc.">
        <title>First draft genome sequence from a member of the genus agrococcus, isolated from modern microbialites.</title>
        <authorList>
            <person name="White R.A.III."/>
            <person name="Grassa C.J."/>
            <person name="Suttle C.A."/>
        </authorList>
    </citation>
    <scope>NUCLEOTIDE SEQUENCE [LARGE SCALE GENOMIC DNA]</scope>
    <source>
        <strain evidence="2 3">RW1</strain>
    </source>
</reference>
<dbReference type="Pfam" id="PF14213">
    <property type="entry name" value="DUF4325"/>
    <property type="match status" value="1"/>
</dbReference>
<proteinExistence type="predicted"/>
<dbReference type="Proteomes" id="UP000016462">
    <property type="component" value="Unassembled WGS sequence"/>
</dbReference>
<sequence>MKLRFGGSKTYPNGAVPLAATLDLLRARGMAVTCDQVPNEIAKTHLLEPLPVSEFSRRFTPATNTVWKYSSEAEARRLANLFVEVLQNQVVCEEGVLDTLQWCLYEALDNVFQHSEAASGYAMMQLHWQRRLCAISVADTGIGIQRSLWTGIGAGTAKYALADVREPHQAVQFALRQGATRRPNYNQGNGLFGLRRAAELNQGKLAVRSGWGYWALVEGEVTEQTDRQRPLIDMERHQGTWVDWEVDCSTPVLLRDVLPSKTTRSDVLESIEVATGFHRVMLNEINKAVGSRNAGTAVRNRLLNYLKAGAPSLVVDFTGFRGVVSSSFADEVFGKLALELGELPFRRRVFLESISETNRALIERAVQMRLDEPVAT</sequence>
<dbReference type="EMBL" id="ASHR01000017">
    <property type="protein sequence ID" value="ERG64671.1"/>
    <property type="molecule type" value="Genomic_DNA"/>
</dbReference>
<evidence type="ECO:0000313" key="3">
    <source>
        <dbReference type="Proteomes" id="UP000016462"/>
    </source>
</evidence>
<gene>
    <name evidence="2" type="ORF">L332_09450</name>
</gene>
<dbReference type="AlphaFoldDB" id="U1MRU3"/>
<organism evidence="2 3">
    <name type="scientific">Agrococcus pavilionensis RW1</name>
    <dbReference type="NCBI Taxonomy" id="1330458"/>
    <lineage>
        <taxon>Bacteria</taxon>
        <taxon>Bacillati</taxon>
        <taxon>Actinomycetota</taxon>
        <taxon>Actinomycetes</taxon>
        <taxon>Micrococcales</taxon>
        <taxon>Microbacteriaceae</taxon>
        <taxon>Agrococcus</taxon>
    </lineage>
</organism>